<organism evidence="1 2">
    <name type="scientific">Limnobaculum parvum</name>
    <dbReference type="NCBI Taxonomy" id="2172103"/>
    <lineage>
        <taxon>Bacteria</taxon>
        <taxon>Pseudomonadati</taxon>
        <taxon>Pseudomonadota</taxon>
        <taxon>Gammaproteobacteria</taxon>
        <taxon>Enterobacterales</taxon>
        <taxon>Budviciaceae</taxon>
        <taxon>Limnobaculum</taxon>
    </lineage>
</organism>
<evidence type="ECO:0008006" key="3">
    <source>
        <dbReference type="Google" id="ProtNLM"/>
    </source>
</evidence>
<proteinExistence type="predicted"/>
<evidence type="ECO:0000313" key="2">
    <source>
        <dbReference type="Proteomes" id="UP000244908"/>
    </source>
</evidence>
<dbReference type="KEGG" id="lpv:HYN51_01225"/>
<dbReference type="AlphaFoldDB" id="A0A2Y9TUC4"/>
<dbReference type="EMBL" id="CP029185">
    <property type="protein sequence ID" value="AWH87298.1"/>
    <property type="molecule type" value="Genomic_DNA"/>
</dbReference>
<accession>A0A2Y9TUC4</accession>
<dbReference type="OrthoDB" id="9783238at2"/>
<sequence length="94" mass="10872">MKIAAIMCHHCGRKNCVRRHGRARSGLQRYYCSGCGRTFQINYIYQGNEGNILRQIEALSEKGKTQMEICRSLGITAMELDRYLYLISIENKTH</sequence>
<reference evidence="1 2" key="1">
    <citation type="journal article" date="2019" name="Int. J. Syst. Evol. Microbiol.">
        <title>Limnobaculum parvum gen. nov., sp. nov., isolated from a freshwater lake.</title>
        <authorList>
            <person name="Baek C."/>
            <person name="Shin S.K."/>
            <person name="Yi H."/>
        </authorList>
    </citation>
    <scope>NUCLEOTIDE SEQUENCE [LARGE SCALE GENOMIC DNA]</scope>
    <source>
        <strain evidence="1 2">HYN0051</strain>
    </source>
</reference>
<dbReference type="Proteomes" id="UP000244908">
    <property type="component" value="Chromosome"/>
</dbReference>
<keyword evidence="2" id="KW-1185">Reference proteome</keyword>
<name>A0A2Y9TUC4_9GAMM</name>
<evidence type="ECO:0000313" key="1">
    <source>
        <dbReference type="EMBL" id="AWH87298.1"/>
    </source>
</evidence>
<gene>
    <name evidence="1" type="ORF">HYN51_01225</name>
</gene>
<dbReference type="RefSeq" id="WP_108899387.1">
    <property type="nucleotide sequence ID" value="NZ_CP029185.2"/>
</dbReference>
<protein>
    <recommendedName>
        <fullName evidence="3">IS1 family transposase</fullName>
    </recommendedName>
</protein>